<dbReference type="InterPro" id="IPR006204">
    <property type="entry name" value="GHMP_kinase_N_dom"/>
</dbReference>
<evidence type="ECO:0000256" key="5">
    <source>
        <dbReference type="ARBA" id="ARBA00022777"/>
    </source>
</evidence>
<dbReference type="EMBL" id="VUNS01000004">
    <property type="protein sequence ID" value="MST96626.1"/>
    <property type="molecule type" value="Genomic_DNA"/>
</dbReference>
<dbReference type="AlphaFoldDB" id="A0A844FZT5"/>
<dbReference type="PRINTS" id="PR00959">
    <property type="entry name" value="MEVGALKINASE"/>
</dbReference>
<feature type="domain" description="Galactokinase N-terminal" evidence="13">
    <location>
        <begin position="6"/>
        <end position="55"/>
    </location>
</feature>
<dbReference type="SUPFAM" id="SSF55060">
    <property type="entry name" value="GHMP Kinase, C-terminal domain"/>
    <property type="match status" value="1"/>
</dbReference>
<keyword evidence="8" id="KW-0299">Galactose metabolism</keyword>
<organism evidence="14 15">
    <name type="scientific">Victivallis lenta</name>
    <dbReference type="NCBI Taxonomy" id="2606640"/>
    <lineage>
        <taxon>Bacteria</taxon>
        <taxon>Pseudomonadati</taxon>
        <taxon>Lentisphaerota</taxon>
        <taxon>Lentisphaeria</taxon>
        <taxon>Victivallales</taxon>
        <taxon>Victivallaceae</taxon>
        <taxon>Victivallis</taxon>
    </lineage>
</organism>
<evidence type="ECO:0000259" key="12">
    <source>
        <dbReference type="Pfam" id="PF08544"/>
    </source>
</evidence>
<dbReference type="SUPFAM" id="SSF54211">
    <property type="entry name" value="Ribosomal protein S5 domain 2-like"/>
    <property type="match status" value="1"/>
</dbReference>
<dbReference type="InterPro" id="IPR000705">
    <property type="entry name" value="Galactokinase"/>
</dbReference>
<dbReference type="NCBIfam" id="TIGR00131">
    <property type="entry name" value="gal_kin"/>
    <property type="match status" value="1"/>
</dbReference>
<dbReference type="Gene3D" id="3.30.70.890">
    <property type="entry name" value="GHMP kinase, C-terminal domain"/>
    <property type="match status" value="1"/>
</dbReference>
<dbReference type="InterPro" id="IPR013750">
    <property type="entry name" value="GHMP_kinase_C_dom"/>
</dbReference>
<dbReference type="InterPro" id="IPR020568">
    <property type="entry name" value="Ribosomal_Su5_D2-typ_SF"/>
</dbReference>
<dbReference type="PANTHER" id="PTHR10457:SF7">
    <property type="entry name" value="GALACTOKINASE-RELATED"/>
    <property type="match status" value="1"/>
</dbReference>
<keyword evidence="6" id="KW-0067">ATP-binding</keyword>
<dbReference type="PROSITE" id="PS00627">
    <property type="entry name" value="GHMP_KINASES_ATP"/>
    <property type="match status" value="1"/>
</dbReference>
<evidence type="ECO:0000256" key="3">
    <source>
        <dbReference type="ARBA" id="ARBA00022723"/>
    </source>
</evidence>
<dbReference type="GO" id="GO:0046872">
    <property type="term" value="F:metal ion binding"/>
    <property type="evidence" value="ECO:0007669"/>
    <property type="project" value="UniProtKB-KW"/>
</dbReference>
<feature type="domain" description="GHMP kinase N-terminal" evidence="11">
    <location>
        <begin position="89"/>
        <end position="177"/>
    </location>
</feature>
<evidence type="ECO:0000259" key="11">
    <source>
        <dbReference type="Pfam" id="PF00288"/>
    </source>
</evidence>
<evidence type="ECO:0000313" key="14">
    <source>
        <dbReference type="EMBL" id="MST96626.1"/>
    </source>
</evidence>
<dbReference type="InterPro" id="IPR006203">
    <property type="entry name" value="GHMP_knse_ATP-bd_CS"/>
</dbReference>
<dbReference type="Gene3D" id="3.30.230.10">
    <property type="match status" value="1"/>
</dbReference>
<dbReference type="PIRSF" id="PIRSF000530">
    <property type="entry name" value="Galactokinase"/>
    <property type="match status" value="1"/>
</dbReference>
<gene>
    <name evidence="14" type="primary">galK</name>
    <name evidence="14" type="ORF">FYJ85_06145</name>
</gene>
<dbReference type="GO" id="GO:0006012">
    <property type="term" value="P:galactose metabolic process"/>
    <property type="evidence" value="ECO:0007669"/>
    <property type="project" value="UniProtKB-UniRule"/>
</dbReference>
<dbReference type="InterPro" id="IPR014721">
    <property type="entry name" value="Ribsml_uS5_D2-typ_fold_subgr"/>
</dbReference>
<keyword evidence="5 14" id="KW-0418">Kinase</keyword>
<dbReference type="Proteomes" id="UP000435649">
    <property type="component" value="Unassembled WGS sequence"/>
</dbReference>
<dbReference type="Pfam" id="PF08544">
    <property type="entry name" value="GHMP_kinases_C"/>
    <property type="match status" value="1"/>
</dbReference>
<keyword evidence="3" id="KW-0479">Metal-binding</keyword>
<sequence>MQKLIEKFEKFYGKKPTVAAQAPGRLEILGNHTDYNQGFVLSCAVEQNTKFALAPVDGKHCRIKDFRDNSVREFDLGNIATAIPRDWSNYIKGVIVELEKRGIRVGAFDAGMESTVPLSAGMSSSAALETAAGFAFAEAFGIELPKADWARVGQGVENNYMGLKSGLLDQFSSIFGKKDSMILSDFRSVEVLRTVALPAGYSIVVVNSMAKHNLVDSEYNVRRQDCESAAHKLAGMYPDVRTLRDVSLEQLEVARPVLTEREYRRALHVVGECTRVMEAVRLLEANDVAGFGRLWFESHESSRVNFENSTEELDYLVELAKSVPGGLGARLSGGGFGGITIHLVKSEGAEEYAKRVLAGYKARTGVDAEFIICAIGDGASAQKL</sequence>
<dbReference type="GO" id="GO:0005524">
    <property type="term" value="F:ATP binding"/>
    <property type="evidence" value="ECO:0007669"/>
    <property type="project" value="UniProtKB-UniRule"/>
</dbReference>
<evidence type="ECO:0000256" key="1">
    <source>
        <dbReference type="ARBA" id="ARBA00006566"/>
    </source>
</evidence>
<dbReference type="GO" id="GO:0005829">
    <property type="term" value="C:cytosol"/>
    <property type="evidence" value="ECO:0007669"/>
    <property type="project" value="TreeGrafter"/>
</dbReference>
<dbReference type="PANTHER" id="PTHR10457">
    <property type="entry name" value="MEVALONATE KINASE/GALACTOKINASE"/>
    <property type="match status" value="1"/>
</dbReference>
<dbReference type="PRINTS" id="PR00473">
    <property type="entry name" value="GALCTOKINASE"/>
</dbReference>
<dbReference type="InterPro" id="IPR036554">
    <property type="entry name" value="GHMP_kinase_C_sf"/>
</dbReference>
<keyword evidence="2 14" id="KW-0808">Transferase</keyword>
<evidence type="ECO:0000256" key="8">
    <source>
        <dbReference type="ARBA" id="ARBA00023144"/>
    </source>
</evidence>
<comment type="similarity">
    <text evidence="1">Belongs to the GHMP kinase family. GalK subfamily.</text>
</comment>
<dbReference type="InterPro" id="IPR019539">
    <property type="entry name" value="GalKase_N"/>
</dbReference>
<dbReference type="Pfam" id="PF00288">
    <property type="entry name" value="GHMP_kinases_N"/>
    <property type="match status" value="1"/>
</dbReference>
<keyword evidence="15" id="KW-1185">Reference proteome</keyword>
<keyword evidence="7" id="KW-0460">Magnesium</keyword>
<dbReference type="Pfam" id="PF10509">
    <property type="entry name" value="GalKase_gal_bdg"/>
    <property type="match status" value="1"/>
</dbReference>
<comment type="caution">
    <text evidence="14">The sequence shown here is derived from an EMBL/GenBank/DDBJ whole genome shotgun (WGS) entry which is preliminary data.</text>
</comment>
<evidence type="ECO:0000256" key="10">
    <source>
        <dbReference type="NCBIfam" id="TIGR00131"/>
    </source>
</evidence>
<dbReference type="InterPro" id="IPR006206">
    <property type="entry name" value="Mevalonate/galactokinase"/>
</dbReference>
<dbReference type="FunFam" id="3.30.70.890:FF:000001">
    <property type="entry name" value="Galactokinase"/>
    <property type="match status" value="1"/>
</dbReference>
<protein>
    <recommendedName>
        <fullName evidence="10">Galactokinase</fullName>
        <ecNumber evidence="10">2.7.1.6</ecNumber>
    </recommendedName>
</protein>
<reference evidence="14 15" key="1">
    <citation type="submission" date="2019-08" db="EMBL/GenBank/DDBJ databases">
        <title>In-depth cultivation of the pig gut microbiome towards novel bacterial diversity and tailored functional studies.</title>
        <authorList>
            <person name="Wylensek D."/>
            <person name="Hitch T.C.A."/>
            <person name="Clavel T."/>
        </authorList>
    </citation>
    <scope>NUCLEOTIDE SEQUENCE [LARGE SCALE GENOMIC DNA]</scope>
    <source>
        <strain evidence="14 15">BBE-744-WT-12</strain>
    </source>
</reference>
<keyword evidence="4" id="KW-0547">Nucleotide-binding</keyword>
<evidence type="ECO:0000256" key="2">
    <source>
        <dbReference type="ARBA" id="ARBA00022679"/>
    </source>
</evidence>
<evidence type="ECO:0000256" key="6">
    <source>
        <dbReference type="ARBA" id="ARBA00022840"/>
    </source>
</evidence>
<evidence type="ECO:0000256" key="7">
    <source>
        <dbReference type="ARBA" id="ARBA00022842"/>
    </source>
</evidence>
<dbReference type="EC" id="2.7.1.6" evidence="10"/>
<evidence type="ECO:0000256" key="9">
    <source>
        <dbReference type="ARBA" id="ARBA00023277"/>
    </source>
</evidence>
<keyword evidence="9" id="KW-0119">Carbohydrate metabolism</keyword>
<evidence type="ECO:0000313" key="15">
    <source>
        <dbReference type="Proteomes" id="UP000435649"/>
    </source>
</evidence>
<feature type="domain" description="GHMP kinase C-terminal" evidence="12">
    <location>
        <begin position="280"/>
        <end position="356"/>
    </location>
</feature>
<proteinExistence type="inferred from homology"/>
<dbReference type="GO" id="GO:0004335">
    <property type="term" value="F:galactokinase activity"/>
    <property type="evidence" value="ECO:0007669"/>
    <property type="project" value="UniProtKB-UniRule"/>
</dbReference>
<accession>A0A844FZT5</accession>
<evidence type="ECO:0000256" key="4">
    <source>
        <dbReference type="ARBA" id="ARBA00022741"/>
    </source>
</evidence>
<name>A0A844FZT5_9BACT</name>
<evidence type="ECO:0000259" key="13">
    <source>
        <dbReference type="Pfam" id="PF10509"/>
    </source>
</evidence>
<dbReference type="RefSeq" id="WP_154417320.1">
    <property type="nucleotide sequence ID" value="NZ_CALXOB010000057.1"/>
</dbReference>